<dbReference type="CDD" id="cd00887">
    <property type="entry name" value="MoeA"/>
    <property type="match status" value="1"/>
</dbReference>
<dbReference type="InterPro" id="IPR038987">
    <property type="entry name" value="MoeA-like"/>
</dbReference>
<evidence type="ECO:0000313" key="8">
    <source>
        <dbReference type="EMBL" id="BCN92369.1"/>
    </source>
</evidence>
<evidence type="ECO:0000313" key="9">
    <source>
        <dbReference type="Proteomes" id="UP001054820"/>
    </source>
</evidence>
<dbReference type="PANTHER" id="PTHR10192">
    <property type="entry name" value="MOLYBDOPTERIN BIOSYNTHESIS PROTEIN"/>
    <property type="match status" value="1"/>
</dbReference>
<dbReference type="InterPro" id="IPR001453">
    <property type="entry name" value="MoaB/Mog_dom"/>
</dbReference>
<keyword evidence="4 6" id="KW-0501">Molybdenum cofactor biosynthesis</keyword>
<dbReference type="Gene3D" id="3.90.105.10">
    <property type="entry name" value="Molybdopterin biosynthesis moea protein, domain 2"/>
    <property type="match status" value="1"/>
</dbReference>
<evidence type="ECO:0000256" key="5">
    <source>
        <dbReference type="ARBA" id="ARBA00047317"/>
    </source>
</evidence>
<dbReference type="SMART" id="SM00852">
    <property type="entry name" value="MoCF_biosynth"/>
    <property type="match status" value="1"/>
</dbReference>
<evidence type="ECO:0000256" key="6">
    <source>
        <dbReference type="RuleBase" id="RU365090"/>
    </source>
</evidence>
<dbReference type="NCBIfam" id="NF045515">
    <property type="entry name" value="Glp_gephyrin"/>
    <property type="match status" value="1"/>
</dbReference>
<dbReference type="InterPro" id="IPR005111">
    <property type="entry name" value="MoeA_C_domain_IV"/>
</dbReference>
<dbReference type="Gene3D" id="3.40.980.10">
    <property type="entry name" value="MoaB/Mog-like domain"/>
    <property type="match status" value="1"/>
</dbReference>
<dbReference type="EMBL" id="AP024202">
    <property type="protein sequence ID" value="BCN92369.1"/>
    <property type="molecule type" value="Genomic_DNA"/>
</dbReference>
<evidence type="ECO:0000256" key="1">
    <source>
        <dbReference type="ARBA" id="ARBA00002901"/>
    </source>
</evidence>
<dbReference type="RefSeq" id="WP_237262071.1">
    <property type="nucleotide sequence ID" value="NZ_AP024202.1"/>
</dbReference>
<gene>
    <name evidence="8" type="primary">moeA1</name>
    <name evidence="8" type="ORF">THMIRHAM_01540</name>
</gene>
<dbReference type="Proteomes" id="UP001054820">
    <property type="component" value="Chromosome"/>
</dbReference>
<dbReference type="InterPro" id="IPR005110">
    <property type="entry name" value="MoeA_linker/N"/>
</dbReference>
<comment type="catalytic activity">
    <reaction evidence="5">
        <text>adenylyl-molybdopterin + molybdate = Mo-molybdopterin + AMP + H(+)</text>
        <dbReference type="Rhea" id="RHEA:35047"/>
        <dbReference type="ChEBI" id="CHEBI:15378"/>
        <dbReference type="ChEBI" id="CHEBI:36264"/>
        <dbReference type="ChEBI" id="CHEBI:62727"/>
        <dbReference type="ChEBI" id="CHEBI:71302"/>
        <dbReference type="ChEBI" id="CHEBI:456215"/>
        <dbReference type="EC" id="2.10.1.1"/>
    </reaction>
</comment>
<dbReference type="Gene3D" id="2.40.340.10">
    <property type="entry name" value="MoeA, C-terminal, domain IV"/>
    <property type="match status" value="1"/>
</dbReference>
<keyword evidence="9" id="KW-1185">Reference proteome</keyword>
<keyword evidence="6" id="KW-0460">Magnesium</keyword>
<comment type="function">
    <text evidence="1 6">Catalyzes the insertion of molybdate into adenylated molybdopterin with the concomitant release of AMP.</text>
</comment>
<dbReference type="SUPFAM" id="SSF53218">
    <property type="entry name" value="Molybdenum cofactor biosynthesis proteins"/>
    <property type="match status" value="1"/>
</dbReference>
<dbReference type="SUPFAM" id="SSF63882">
    <property type="entry name" value="MoeA N-terminal region -like"/>
    <property type="match status" value="1"/>
</dbReference>
<feature type="domain" description="MoaB/Mog" evidence="7">
    <location>
        <begin position="176"/>
        <end position="313"/>
    </location>
</feature>
<comment type="similarity">
    <text evidence="3 6">Belongs to the MoeA family.</text>
</comment>
<name>A0ABN6CV20_9GAMM</name>
<evidence type="ECO:0000259" key="7">
    <source>
        <dbReference type="SMART" id="SM00852"/>
    </source>
</evidence>
<dbReference type="PANTHER" id="PTHR10192:SF5">
    <property type="entry name" value="GEPHYRIN"/>
    <property type="match status" value="1"/>
</dbReference>
<reference evidence="8" key="1">
    <citation type="journal article" date="2022" name="Arch. Microbiol.">
        <title>Thiomicrorhabdus immobilis sp. nov., a mesophilic sulfur-oxidizing bacterium isolated from sediment of a brackish lake in northern Japan.</title>
        <authorList>
            <person name="Kojima H."/>
            <person name="Mochizuki J."/>
            <person name="Kanda M."/>
            <person name="Watanabe T."/>
            <person name="Fukui M."/>
        </authorList>
    </citation>
    <scope>NUCLEOTIDE SEQUENCE</scope>
    <source>
        <strain evidence="8">Am19</strain>
    </source>
</reference>
<evidence type="ECO:0000256" key="4">
    <source>
        <dbReference type="ARBA" id="ARBA00023150"/>
    </source>
</evidence>
<dbReference type="Gene3D" id="2.170.190.11">
    <property type="entry name" value="Molybdopterin biosynthesis moea protein, domain 3"/>
    <property type="match status" value="1"/>
</dbReference>
<evidence type="ECO:0000256" key="2">
    <source>
        <dbReference type="ARBA" id="ARBA00005046"/>
    </source>
</evidence>
<sequence>MKTFDEALHYLLAQVKQTENTETISIFDALGRVLAEPIVSPLNVPPHDNSMMDGYALHSYDLEHNSVFEVSQRIPAGTSPMPLKPGTAARIFTGAPIPEGANMVVMQEETEQLADNEIRITASHSSAGQNIRVVGEDIQQNTTILKAGHKLRPQDLGLITSIGFNQVTVFKPLTIATFTTGDELLEPGEVSQPGKIYNANRYVLAGLVPQLGFKLIDLGRVDDTIDATVEAMKKAASMADVVITTGGVSVGEEDHIKPAIEQLGSLDMWKVKMKPGKPIAYGDIQGTPFIGLPGNPVSAFATFNLFARPYLLKMQGANVLKAKPIWLEADFEWLKPGFRREFARARLVNKNQISVVEIYPNQGSGVLTSTVWADGFVVIPEDNQINRGDKVAFYPFNPVDE</sequence>
<comment type="cofactor">
    <cofactor evidence="6">
        <name>Mg(2+)</name>
        <dbReference type="ChEBI" id="CHEBI:18420"/>
    </cofactor>
</comment>
<organism evidence="8 9">
    <name type="scientific">Thiomicrorhabdus immobilis</name>
    <dbReference type="NCBI Taxonomy" id="2791037"/>
    <lineage>
        <taxon>Bacteria</taxon>
        <taxon>Pseudomonadati</taxon>
        <taxon>Pseudomonadota</taxon>
        <taxon>Gammaproteobacteria</taxon>
        <taxon>Thiotrichales</taxon>
        <taxon>Piscirickettsiaceae</taxon>
        <taxon>Thiomicrorhabdus</taxon>
    </lineage>
</organism>
<dbReference type="Pfam" id="PF03454">
    <property type="entry name" value="MoeA_C"/>
    <property type="match status" value="1"/>
</dbReference>
<proteinExistence type="inferred from homology"/>
<dbReference type="Pfam" id="PF03453">
    <property type="entry name" value="MoeA_N"/>
    <property type="match status" value="1"/>
</dbReference>
<dbReference type="Pfam" id="PF00994">
    <property type="entry name" value="MoCF_biosynth"/>
    <property type="match status" value="1"/>
</dbReference>
<dbReference type="EC" id="2.10.1.1" evidence="6"/>
<comment type="pathway">
    <text evidence="2 6">Cofactor biosynthesis; molybdopterin biosynthesis.</text>
</comment>
<keyword evidence="6" id="KW-0479">Metal-binding</keyword>
<accession>A0ABN6CV20</accession>
<dbReference type="NCBIfam" id="TIGR00177">
    <property type="entry name" value="molyb_syn"/>
    <property type="match status" value="1"/>
</dbReference>
<dbReference type="SUPFAM" id="SSF63867">
    <property type="entry name" value="MoeA C-terminal domain-like"/>
    <property type="match status" value="1"/>
</dbReference>
<evidence type="ECO:0000256" key="3">
    <source>
        <dbReference type="ARBA" id="ARBA00010763"/>
    </source>
</evidence>
<dbReference type="InterPro" id="IPR036135">
    <property type="entry name" value="MoeA_linker/N_sf"/>
</dbReference>
<dbReference type="InterPro" id="IPR036425">
    <property type="entry name" value="MoaB/Mog-like_dom_sf"/>
</dbReference>
<protein>
    <recommendedName>
        <fullName evidence="6">Molybdopterin molybdenumtransferase</fullName>
        <ecNumber evidence="6">2.10.1.1</ecNumber>
    </recommendedName>
</protein>
<keyword evidence="6" id="KW-0500">Molybdenum</keyword>
<dbReference type="InterPro" id="IPR036688">
    <property type="entry name" value="MoeA_C_domain_IV_sf"/>
</dbReference>
<keyword evidence="6" id="KW-0808">Transferase</keyword>